<reference evidence="3" key="1">
    <citation type="submission" date="2023-11" db="EMBL/GenBank/DDBJ databases">
        <authorList>
            <person name="De Vega J J."/>
            <person name="De Vega J J."/>
        </authorList>
    </citation>
    <scope>NUCLEOTIDE SEQUENCE</scope>
</reference>
<feature type="domain" description="Cyclin N-terminal" evidence="2">
    <location>
        <begin position="77"/>
        <end position="186"/>
    </location>
</feature>
<dbReference type="InterPro" id="IPR013922">
    <property type="entry name" value="Cyclin_PHO80-like"/>
</dbReference>
<gene>
    <name evidence="3" type="ORF">MYCIT1_LOCUS21804</name>
</gene>
<dbReference type="EMBL" id="CAVNYO010000403">
    <property type="protein sequence ID" value="CAK5274558.1"/>
    <property type="molecule type" value="Genomic_DNA"/>
</dbReference>
<dbReference type="InterPro" id="IPR006671">
    <property type="entry name" value="Cyclin_N"/>
</dbReference>
<dbReference type="GO" id="GO:0019901">
    <property type="term" value="F:protein kinase binding"/>
    <property type="evidence" value="ECO:0007669"/>
    <property type="project" value="InterPro"/>
</dbReference>
<dbReference type="InterPro" id="IPR036915">
    <property type="entry name" value="Cyclin-like_sf"/>
</dbReference>
<name>A0AAD2HEA9_9AGAR</name>
<dbReference type="SUPFAM" id="SSF47954">
    <property type="entry name" value="Cyclin-like"/>
    <property type="match status" value="1"/>
</dbReference>
<dbReference type="AlphaFoldDB" id="A0AAD2HEA9"/>
<dbReference type="GO" id="GO:0016538">
    <property type="term" value="F:cyclin-dependent protein serine/threonine kinase regulator activity"/>
    <property type="evidence" value="ECO:0007669"/>
    <property type="project" value="TreeGrafter"/>
</dbReference>
<accession>A0AAD2HEA9</accession>
<feature type="region of interest" description="Disordered" evidence="1">
    <location>
        <begin position="1"/>
        <end position="24"/>
    </location>
</feature>
<evidence type="ECO:0000313" key="4">
    <source>
        <dbReference type="Proteomes" id="UP001295794"/>
    </source>
</evidence>
<dbReference type="CDD" id="cd20557">
    <property type="entry name" value="CYCLIN_ScPCL1-like"/>
    <property type="match status" value="1"/>
</dbReference>
<dbReference type="PANTHER" id="PTHR15615:SF10">
    <property type="entry name" value="PHO85 CYCLIN-2-RELATED"/>
    <property type="match status" value="1"/>
</dbReference>
<feature type="compositionally biased region" description="Low complexity" evidence="1">
    <location>
        <begin position="225"/>
        <end position="237"/>
    </location>
</feature>
<feature type="compositionally biased region" description="Low complexity" evidence="1">
    <location>
        <begin position="8"/>
        <end position="22"/>
    </location>
</feature>
<protein>
    <recommendedName>
        <fullName evidence="2">Cyclin N-terminal domain-containing protein</fullName>
    </recommendedName>
</protein>
<dbReference type="GO" id="GO:0005634">
    <property type="term" value="C:nucleus"/>
    <property type="evidence" value="ECO:0007669"/>
    <property type="project" value="TreeGrafter"/>
</dbReference>
<feature type="region of interest" description="Disordered" evidence="1">
    <location>
        <begin position="216"/>
        <end position="282"/>
    </location>
</feature>
<keyword evidence="4" id="KW-1185">Reference proteome</keyword>
<evidence type="ECO:0000259" key="2">
    <source>
        <dbReference type="Pfam" id="PF00134"/>
    </source>
</evidence>
<dbReference type="Proteomes" id="UP001295794">
    <property type="component" value="Unassembled WGS sequence"/>
</dbReference>
<dbReference type="PANTHER" id="PTHR15615">
    <property type="match status" value="1"/>
</dbReference>
<dbReference type="Pfam" id="PF00134">
    <property type="entry name" value="Cyclin_N"/>
    <property type="match status" value="1"/>
</dbReference>
<sequence>MSSMTDYSSWSPASTSASGLSPHSPVHPASLVDPANHSSAILQLLDIEFTPSVIAYIVECVSDTVRFALTRDSPNQDDHAQRTSKLPSYESQFPKFVRSVLSRAEVTPATVLVALVYIARARAHLSIAIEDWALERVFLGALIVASKFTQDSTLRNVHWALCTGVFGKRDIGRIEREFLEVLDWDLLVKEEEILAHWEGVMGLETGAIESGLPAVADMSGVKSESSSSTPSTTSSSYRHSHHHHRHPYHHPHHHHRHTVPELEPSSPTSTCSSSLPTPHMTLSVPETLPVEVSLPVLTRQSGKEEHQHHSRFGDLLHALHLPRIGGHHGHRNRPQARPISVSAA</sequence>
<evidence type="ECO:0000256" key="1">
    <source>
        <dbReference type="SAM" id="MobiDB-lite"/>
    </source>
</evidence>
<dbReference type="GO" id="GO:0000307">
    <property type="term" value="C:cyclin-dependent protein kinase holoenzyme complex"/>
    <property type="evidence" value="ECO:0007669"/>
    <property type="project" value="TreeGrafter"/>
</dbReference>
<proteinExistence type="predicted"/>
<feature type="compositionally biased region" description="Low complexity" evidence="1">
    <location>
        <begin position="261"/>
        <end position="278"/>
    </location>
</feature>
<feature type="compositionally biased region" description="Basic residues" evidence="1">
    <location>
        <begin position="238"/>
        <end position="257"/>
    </location>
</feature>
<comment type="caution">
    <text evidence="3">The sequence shown here is derived from an EMBL/GenBank/DDBJ whole genome shotgun (WGS) entry which is preliminary data.</text>
</comment>
<feature type="region of interest" description="Disordered" evidence="1">
    <location>
        <begin position="323"/>
        <end position="344"/>
    </location>
</feature>
<evidence type="ECO:0000313" key="3">
    <source>
        <dbReference type="EMBL" id="CAK5274558.1"/>
    </source>
</evidence>
<feature type="compositionally biased region" description="Basic residues" evidence="1">
    <location>
        <begin position="325"/>
        <end position="334"/>
    </location>
</feature>
<organism evidence="3 4">
    <name type="scientific">Mycena citricolor</name>
    <dbReference type="NCBI Taxonomy" id="2018698"/>
    <lineage>
        <taxon>Eukaryota</taxon>
        <taxon>Fungi</taxon>
        <taxon>Dikarya</taxon>
        <taxon>Basidiomycota</taxon>
        <taxon>Agaricomycotina</taxon>
        <taxon>Agaricomycetes</taxon>
        <taxon>Agaricomycetidae</taxon>
        <taxon>Agaricales</taxon>
        <taxon>Marasmiineae</taxon>
        <taxon>Mycenaceae</taxon>
        <taxon>Mycena</taxon>
    </lineage>
</organism>
<dbReference type="Gene3D" id="1.10.472.10">
    <property type="entry name" value="Cyclin-like"/>
    <property type="match status" value="1"/>
</dbReference>